<dbReference type="Pfam" id="PF05028">
    <property type="entry name" value="PARG_cat_C"/>
    <property type="match status" value="1"/>
</dbReference>
<evidence type="ECO:0000313" key="6">
    <source>
        <dbReference type="EMBL" id="PTB64728.1"/>
    </source>
</evidence>
<evidence type="ECO:0000313" key="7">
    <source>
        <dbReference type="Proteomes" id="UP000241546"/>
    </source>
</evidence>
<dbReference type="OrthoDB" id="1937899at2759"/>
<evidence type="ECO:0000259" key="4">
    <source>
        <dbReference type="Pfam" id="PF05028"/>
    </source>
</evidence>
<evidence type="ECO:0000259" key="5">
    <source>
        <dbReference type="Pfam" id="PF20811"/>
    </source>
</evidence>
<organism evidence="6 7">
    <name type="scientific">Trichoderma citrinoviride</name>
    <dbReference type="NCBI Taxonomy" id="58853"/>
    <lineage>
        <taxon>Eukaryota</taxon>
        <taxon>Fungi</taxon>
        <taxon>Dikarya</taxon>
        <taxon>Ascomycota</taxon>
        <taxon>Pezizomycotina</taxon>
        <taxon>Sordariomycetes</taxon>
        <taxon>Hypocreomycetidae</taxon>
        <taxon>Hypocreales</taxon>
        <taxon>Hypocreaceae</taxon>
        <taxon>Trichoderma</taxon>
    </lineage>
</organism>
<dbReference type="GO" id="GO:0009225">
    <property type="term" value="P:nucleotide-sugar metabolic process"/>
    <property type="evidence" value="ECO:0007669"/>
    <property type="project" value="TreeGrafter"/>
</dbReference>
<dbReference type="GO" id="GO:1990966">
    <property type="term" value="P:ATP generation from poly-ADP-D-ribose"/>
    <property type="evidence" value="ECO:0007669"/>
    <property type="project" value="TreeGrafter"/>
</dbReference>
<dbReference type="Pfam" id="PF20811">
    <property type="entry name" value="PARG_cat_N"/>
    <property type="match status" value="1"/>
</dbReference>
<sequence length="462" mass="51409">MDLPWPDLLLPCSPSWRCLDRFSLLDEEVEDEHGQVACWPLLQHVLRQPVTTTAQLIDVLDTITNTIHGSSGAACDFGTLIEAVEHHRDTFFSRLWPTLVRLSLKLPDLFPGGSIPPLRPGDRLSLTRDMVGSLVAHQFLCTFQSPPWLDGYHDFGIWYGSEQRHIQAVQMYLTALFSYFEEFSLGSTPQSVDGLVEFSLHAFDESALLLPGDWQHVRLGKLNVVHVKAFSTEQQELAYQGNDRAVVVSANKDIGFGQSATQEEVFMGNCPEACPAVLFTPTLQNDQILAINGARPMLRILGQRRELSWEKLAPDRRRGGRMLLMDALEVDEAEDSAALLPDLKPGNMQREMRKAYTAFSSWKGGDADAPAVSTGLWGCGAFNGDPGTKVLLLWMAASLAGKELHLLCDDSQREFADKCERFVERVSSSGWNVEDLEGCLKGVPAGVGRWQTMDWLLENVHA</sequence>
<dbReference type="InterPro" id="IPR046372">
    <property type="entry name" value="PARG_cat_C"/>
</dbReference>
<dbReference type="GO" id="GO:0006282">
    <property type="term" value="P:regulation of DNA repair"/>
    <property type="evidence" value="ECO:0007669"/>
    <property type="project" value="InterPro"/>
</dbReference>
<proteinExistence type="inferred from homology"/>
<dbReference type="PANTHER" id="PTHR12837:SF0">
    <property type="entry name" value="POLY(ADP-RIBOSE) GLYCOHYDROLASE"/>
    <property type="match status" value="1"/>
</dbReference>
<comment type="similarity">
    <text evidence="1">Belongs to the poly(ADP-ribose) glycohydrolase family.</text>
</comment>
<feature type="domain" description="PARG catalytic Macro" evidence="4">
    <location>
        <begin position="232"/>
        <end position="408"/>
    </location>
</feature>
<keyword evidence="3" id="KW-0378">Hydrolase</keyword>
<accession>A0A2T4B625</accession>
<dbReference type="InterPro" id="IPR007724">
    <property type="entry name" value="Poly_GlycHdrlase"/>
</dbReference>
<dbReference type="GO" id="GO:0005737">
    <property type="term" value="C:cytoplasm"/>
    <property type="evidence" value="ECO:0007669"/>
    <property type="project" value="TreeGrafter"/>
</dbReference>
<dbReference type="GO" id="GO:0005634">
    <property type="term" value="C:nucleus"/>
    <property type="evidence" value="ECO:0007669"/>
    <property type="project" value="TreeGrafter"/>
</dbReference>
<evidence type="ECO:0000256" key="2">
    <source>
        <dbReference type="ARBA" id="ARBA00012255"/>
    </source>
</evidence>
<dbReference type="Proteomes" id="UP000241546">
    <property type="component" value="Unassembled WGS sequence"/>
</dbReference>
<evidence type="ECO:0000256" key="1">
    <source>
        <dbReference type="ARBA" id="ARBA00009545"/>
    </source>
</evidence>
<evidence type="ECO:0000256" key="3">
    <source>
        <dbReference type="ARBA" id="ARBA00022801"/>
    </source>
</evidence>
<dbReference type="RefSeq" id="XP_024748048.1">
    <property type="nucleotide sequence ID" value="XM_024898271.1"/>
</dbReference>
<protein>
    <recommendedName>
        <fullName evidence="2">poly(ADP-ribose) glycohydrolase</fullName>
        <ecNumber evidence="2">3.2.1.143</ecNumber>
    </recommendedName>
</protein>
<name>A0A2T4B625_9HYPO</name>
<dbReference type="GO" id="GO:0005975">
    <property type="term" value="P:carbohydrate metabolic process"/>
    <property type="evidence" value="ECO:0007669"/>
    <property type="project" value="InterPro"/>
</dbReference>
<dbReference type="EC" id="3.2.1.143" evidence="2"/>
<reference evidence="7" key="1">
    <citation type="submission" date="2016-07" db="EMBL/GenBank/DDBJ databases">
        <title>Multiple horizontal gene transfer events from other fungi enriched the ability of initially mycotrophic Trichoderma (Ascomycota) to feed on dead plant biomass.</title>
        <authorList>
            <consortium name="DOE Joint Genome Institute"/>
            <person name="Atanasova L."/>
            <person name="Chenthamara K."/>
            <person name="Zhang J."/>
            <person name="Grujic M."/>
            <person name="Henrissat B."/>
            <person name="Kuo A."/>
            <person name="Aerts A."/>
            <person name="Salamov A."/>
            <person name="Lipzen A."/>
            <person name="Labutti K."/>
            <person name="Barry K."/>
            <person name="Miao Y."/>
            <person name="Rahimi M.J."/>
            <person name="Shen Q."/>
            <person name="Grigoriev I.V."/>
            <person name="Kubicek C.P."/>
            <person name="Druzhinina I.S."/>
        </authorList>
    </citation>
    <scope>NUCLEOTIDE SEQUENCE [LARGE SCALE GENOMIC DNA]</scope>
    <source>
        <strain evidence="7">TUCIM 6016</strain>
    </source>
</reference>
<dbReference type="EMBL" id="KZ680216">
    <property type="protein sequence ID" value="PTB64728.1"/>
    <property type="molecule type" value="Genomic_DNA"/>
</dbReference>
<dbReference type="GeneID" id="36606389"/>
<dbReference type="PANTHER" id="PTHR12837">
    <property type="entry name" value="POLY ADP-RIBOSE GLYCOHYDROLASE"/>
    <property type="match status" value="1"/>
</dbReference>
<keyword evidence="7" id="KW-1185">Reference proteome</keyword>
<dbReference type="GO" id="GO:0004649">
    <property type="term" value="F:poly(ADP-ribose) glycohydrolase activity"/>
    <property type="evidence" value="ECO:0007669"/>
    <property type="project" value="UniProtKB-EC"/>
</dbReference>
<gene>
    <name evidence="6" type="ORF">BBK36DRAFT_56505</name>
</gene>
<dbReference type="AlphaFoldDB" id="A0A2T4B625"/>
<feature type="domain" description="PARG helical" evidence="5">
    <location>
        <begin position="85"/>
        <end position="198"/>
    </location>
</feature>
<dbReference type="InterPro" id="IPR048362">
    <property type="entry name" value="PARG_helical"/>
</dbReference>